<organism evidence="1 2">
    <name type="scientific">Alkalispirillum mobile</name>
    <dbReference type="NCBI Taxonomy" id="85925"/>
    <lineage>
        <taxon>Bacteria</taxon>
        <taxon>Pseudomonadati</taxon>
        <taxon>Pseudomonadota</taxon>
        <taxon>Gammaproteobacteria</taxon>
        <taxon>Chromatiales</taxon>
        <taxon>Ectothiorhodospiraceae</taxon>
        <taxon>Alkalispirillum</taxon>
    </lineage>
</organism>
<dbReference type="Proteomes" id="UP000275461">
    <property type="component" value="Unassembled WGS sequence"/>
</dbReference>
<dbReference type="AlphaFoldDB" id="A0A498C4H2"/>
<accession>A0A498C4H2</accession>
<dbReference type="EMBL" id="RCDA01000001">
    <property type="protein sequence ID" value="RLK50645.1"/>
    <property type="molecule type" value="Genomic_DNA"/>
</dbReference>
<evidence type="ECO:0000313" key="2">
    <source>
        <dbReference type="Proteomes" id="UP000275461"/>
    </source>
</evidence>
<protein>
    <submittedName>
        <fullName evidence="1">Uncharacterized protein</fullName>
    </submittedName>
</protein>
<sequence>MSSSWRAAPFEAGFKVAGALKQGALTGIKDGNQNRSPGFYLSFALGAMSYGG</sequence>
<reference evidence="1 2" key="1">
    <citation type="submission" date="2018-10" db="EMBL/GenBank/DDBJ databases">
        <title>Genomic Encyclopedia of Type Strains, Phase IV (KMG-IV): sequencing the most valuable type-strain genomes for metagenomic binning, comparative biology and taxonomic classification.</title>
        <authorList>
            <person name="Goeker M."/>
        </authorList>
    </citation>
    <scope>NUCLEOTIDE SEQUENCE [LARGE SCALE GENOMIC DNA]</scope>
    <source>
        <strain evidence="1 2">DSM 12769</strain>
    </source>
</reference>
<evidence type="ECO:0000313" key="1">
    <source>
        <dbReference type="EMBL" id="RLK50645.1"/>
    </source>
</evidence>
<name>A0A498C4H2_9GAMM</name>
<proteinExistence type="predicted"/>
<gene>
    <name evidence="1" type="ORF">DFR31_0551</name>
</gene>
<comment type="caution">
    <text evidence="1">The sequence shown here is derived from an EMBL/GenBank/DDBJ whole genome shotgun (WGS) entry which is preliminary data.</text>
</comment>
<keyword evidence="2" id="KW-1185">Reference proteome</keyword>